<evidence type="ECO:0000256" key="1">
    <source>
        <dbReference type="ARBA" id="ARBA00004123"/>
    </source>
</evidence>
<sequence length="233" mass="26028">MGMDSDLCSSTTGGRNKNRIKYTTQQLELLDSVFATQQYPDSATLDDLSDKLNVTIDKVSIWFQNRRSKFKRQSRDNHVAWMRRQFYGTEHAQNSTSCSVSGKPHVLSPPVPKREPSSDAVQKPSSNLHYMPQIPPFLESLLDLSSSSSSSSSPPSSNVTSPNTSLTGSSPESPPFPHRAFPTNPWQSSHHFNVSGSPYSLPSCDFYSVPFSNVQYPSQPQFPMPYQPDRSYL</sequence>
<dbReference type="GO" id="GO:0000977">
    <property type="term" value="F:RNA polymerase II transcription regulatory region sequence-specific DNA binding"/>
    <property type="evidence" value="ECO:0007669"/>
    <property type="project" value="TreeGrafter"/>
</dbReference>
<feature type="domain" description="Homeobox" evidence="8">
    <location>
        <begin position="13"/>
        <end position="73"/>
    </location>
</feature>
<name>A0AA88YD00_PINIB</name>
<comment type="caution">
    <text evidence="9">The sequence shown here is derived from an EMBL/GenBank/DDBJ whole genome shotgun (WGS) entry which is preliminary data.</text>
</comment>
<dbReference type="InterPro" id="IPR001356">
    <property type="entry name" value="HD"/>
</dbReference>
<dbReference type="Pfam" id="PF00046">
    <property type="entry name" value="Homeodomain"/>
    <property type="match status" value="1"/>
</dbReference>
<keyword evidence="10" id="KW-1185">Reference proteome</keyword>
<comment type="subcellular location">
    <subcellularLocation>
        <location evidence="1 5 6">Nucleus</location>
    </subcellularLocation>
</comment>
<evidence type="ECO:0000256" key="6">
    <source>
        <dbReference type="RuleBase" id="RU000682"/>
    </source>
</evidence>
<evidence type="ECO:0000313" key="9">
    <source>
        <dbReference type="EMBL" id="KAK3102448.1"/>
    </source>
</evidence>
<dbReference type="InterPro" id="IPR017970">
    <property type="entry name" value="Homeobox_CS"/>
</dbReference>
<dbReference type="PANTHER" id="PTHR24329:SF556">
    <property type="entry name" value="HOMEOBOX PROTEIN DSC-1"/>
    <property type="match status" value="1"/>
</dbReference>
<feature type="region of interest" description="Disordered" evidence="7">
    <location>
        <begin position="143"/>
        <end position="182"/>
    </location>
</feature>
<feature type="compositionally biased region" description="Low complexity" evidence="7">
    <location>
        <begin position="143"/>
        <end position="167"/>
    </location>
</feature>
<dbReference type="InterPro" id="IPR009057">
    <property type="entry name" value="Homeodomain-like_sf"/>
</dbReference>
<evidence type="ECO:0000313" key="10">
    <source>
        <dbReference type="Proteomes" id="UP001186944"/>
    </source>
</evidence>
<dbReference type="EMBL" id="VSWD01000005">
    <property type="protein sequence ID" value="KAK3102448.1"/>
    <property type="molecule type" value="Genomic_DNA"/>
</dbReference>
<dbReference type="Gene3D" id="1.10.10.60">
    <property type="entry name" value="Homeodomain-like"/>
    <property type="match status" value="1"/>
</dbReference>
<dbReference type="SUPFAM" id="SSF46689">
    <property type="entry name" value="Homeodomain-like"/>
    <property type="match status" value="1"/>
</dbReference>
<evidence type="ECO:0000256" key="2">
    <source>
        <dbReference type="ARBA" id="ARBA00023125"/>
    </source>
</evidence>
<keyword evidence="4 5" id="KW-0539">Nucleus</keyword>
<dbReference type="PROSITE" id="PS50071">
    <property type="entry name" value="HOMEOBOX_2"/>
    <property type="match status" value="1"/>
</dbReference>
<gene>
    <name evidence="9" type="ORF">FSP39_011429</name>
</gene>
<evidence type="ECO:0000256" key="3">
    <source>
        <dbReference type="ARBA" id="ARBA00023155"/>
    </source>
</evidence>
<accession>A0AA88YD00</accession>
<feature type="compositionally biased region" description="Polar residues" evidence="7">
    <location>
        <begin position="119"/>
        <end position="128"/>
    </location>
</feature>
<protein>
    <recommendedName>
        <fullName evidence="8">Homeobox domain-containing protein</fullName>
    </recommendedName>
</protein>
<evidence type="ECO:0000259" key="8">
    <source>
        <dbReference type="PROSITE" id="PS50071"/>
    </source>
</evidence>
<dbReference type="GO" id="GO:0005634">
    <property type="term" value="C:nucleus"/>
    <property type="evidence" value="ECO:0007669"/>
    <property type="project" value="UniProtKB-SubCell"/>
</dbReference>
<feature type="region of interest" description="Disordered" evidence="7">
    <location>
        <begin position="93"/>
        <end position="129"/>
    </location>
</feature>
<reference evidence="9" key="1">
    <citation type="submission" date="2019-08" db="EMBL/GenBank/DDBJ databases">
        <title>The improved chromosome-level genome for the pearl oyster Pinctada fucata martensii using PacBio sequencing and Hi-C.</title>
        <authorList>
            <person name="Zheng Z."/>
        </authorList>
    </citation>
    <scope>NUCLEOTIDE SEQUENCE</scope>
    <source>
        <strain evidence="9">ZZ-2019</strain>
        <tissue evidence="9">Adductor muscle</tissue>
    </source>
</reference>
<dbReference type="GO" id="GO:0000981">
    <property type="term" value="F:DNA-binding transcription factor activity, RNA polymerase II-specific"/>
    <property type="evidence" value="ECO:0007669"/>
    <property type="project" value="InterPro"/>
</dbReference>
<evidence type="ECO:0000256" key="4">
    <source>
        <dbReference type="ARBA" id="ARBA00023242"/>
    </source>
</evidence>
<dbReference type="CDD" id="cd00086">
    <property type="entry name" value="homeodomain"/>
    <property type="match status" value="1"/>
</dbReference>
<keyword evidence="3 5" id="KW-0371">Homeobox</keyword>
<proteinExistence type="predicted"/>
<evidence type="ECO:0000256" key="7">
    <source>
        <dbReference type="SAM" id="MobiDB-lite"/>
    </source>
</evidence>
<dbReference type="PANTHER" id="PTHR24329">
    <property type="entry name" value="HOMEOBOX PROTEIN ARISTALESS"/>
    <property type="match status" value="1"/>
</dbReference>
<evidence type="ECO:0000256" key="5">
    <source>
        <dbReference type="PROSITE-ProRule" id="PRU00108"/>
    </source>
</evidence>
<dbReference type="Proteomes" id="UP001186944">
    <property type="component" value="Unassembled WGS sequence"/>
</dbReference>
<dbReference type="AlphaFoldDB" id="A0AA88YD00"/>
<dbReference type="InterPro" id="IPR050649">
    <property type="entry name" value="Paired_Homeobox_TFs"/>
</dbReference>
<organism evidence="9 10">
    <name type="scientific">Pinctada imbricata</name>
    <name type="common">Atlantic pearl-oyster</name>
    <name type="synonym">Pinctada martensii</name>
    <dbReference type="NCBI Taxonomy" id="66713"/>
    <lineage>
        <taxon>Eukaryota</taxon>
        <taxon>Metazoa</taxon>
        <taxon>Spiralia</taxon>
        <taxon>Lophotrochozoa</taxon>
        <taxon>Mollusca</taxon>
        <taxon>Bivalvia</taxon>
        <taxon>Autobranchia</taxon>
        <taxon>Pteriomorphia</taxon>
        <taxon>Pterioida</taxon>
        <taxon>Pterioidea</taxon>
        <taxon>Pteriidae</taxon>
        <taxon>Pinctada</taxon>
    </lineage>
</organism>
<dbReference type="SMART" id="SM00389">
    <property type="entry name" value="HOX"/>
    <property type="match status" value="1"/>
</dbReference>
<dbReference type="PROSITE" id="PS00027">
    <property type="entry name" value="HOMEOBOX_1"/>
    <property type="match status" value="1"/>
</dbReference>
<feature type="DNA-binding region" description="Homeobox" evidence="5">
    <location>
        <begin position="15"/>
        <end position="74"/>
    </location>
</feature>
<keyword evidence="2 5" id="KW-0238">DNA-binding</keyword>